<dbReference type="STRING" id="96561.Dole_1438"/>
<evidence type="ECO:0000259" key="1">
    <source>
        <dbReference type="Pfam" id="PF13524"/>
    </source>
</evidence>
<dbReference type="EMBL" id="CP000859">
    <property type="protein sequence ID" value="ABW67242.1"/>
    <property type="molecule type" value="Genomic_DNA"/>
</dbReference>
<evidence type="ECO:0000313" key="2">
    <source>
        <dbReference type="EMBL" id="ABW67242.1"/>
    </source>
</evidence>
<organism evidence="2 3">
    <name type="scientific">Desulfosudis oleivorans (strain DSM 6200 / JCM 39069 / Hxd3)</name>
    <name type="common">Desulfococcus oleovorans</name>
    <dbReference type="NCBI Taxonomy" id="96561"/>
    <lineage>
        <taxon>Bacteria</taxon>
        <taxon>Pseudomonadati</taxon>
        <taxon>Thermodesulfobacteriota</taxon>
        <taxon>Desulfobacteria</taxon>
        <taxon>Desulfobacterales</taxon>
        <taxon>Desulfosudaceae</taxon>
        <taxon>Desulfosudis</taxon>
    </lineage>
</organism>
<accession>A8ZZ89</accession>
<sequence length="340" mass="39596">MRIVHAAIFNTFKYGHEYYSMDRKISNGLIREGHFVYDFSYRDVCRAENPFKTTSIGKGKMNRLLILTVDAVQPHLLLLGHSEMITAETLNHIRTTHPDIRIGLWYVDPLFHTDRIQHLIKRRGCMDAMFITTGGDLLRQFKTPENRIAFLPNISDPSVDINTNHEKERFDIDFIFGGSDSKEPERQAFLKNMTAALGKTMRCELWGALGNPFYTDHQFYEKLSRAKMGLNLSRRNDVYLYTSNRITQLAGSGILTFSPRVPGLEKVYSENEVVYFDGLDDLVKKANYFHTHDDERKQIASAGWDRTHRSYNCQRVTRFMLDLLFEQPFSEPYEWISEII</sequence>
<dbReference type="OrthoDB" id="9807414at2"/>
<protein>
    <recommendedName>
        <fullName evidence="1">Spore protein YkvP/CgeB glycosyl transferase-like domain-containing protein</fullName>
    </recommendedName>
</protein>
<dbReference type="KEGG" id="dol:Dole_1438"/>
<proteinExistence type="predicted"/>
<gene>
    <name evidence="2" type="ordered locus">Dole_1438</name>
</gene>
<dbReference type="Proteomes" id="UP000008561">
    <property type="component" value="Chromosome"/>
</dbReference>
<reference evidence="2 3" key="1">
    <citation type="submission" date="2007-10" db="EMBL/GenBank/DDBJ databases">
        <title>Complete sequence of Desulfococcus oleovorans Hxd3.</title>
        <authorList>
            <consortium name="US DOE Joint Genome Institute"/>
            <person name="Copeland A."/>
            <person name="Lucas S."/>
            <person name="Lapidus A."/>
            <person name="Barry K."/>
            <person name="Glavina del Rio T."/>
            <person name="Dalin E."/>
            <person name="Tice H."/>
            <person name="Pitluck S."/>
            <person name="Kiss H."/>
            <person name="Brettin T."/>
            <person name="Bruce D."/>
            <person name="Detter J.C."/>
            <person name="Han C."/>
            <person name="Schmutz J."/>
            <person name="Larimer F."/>
            <person name="Land M."/>
            <person name="Hauser L."/>
            <person name="Kyrpides N."/>
            <person name="Kim E."/>
            <person name="Wawrik B."/>
            <person name="Richardson P."/>
        </authorList>
    </citation>
    <scope>NUCLEOTIDE SEQUENCE [LARGE SCALE GENOMIC DNA]</scope>
    <source>
        <strain evidence="3">DSM 6200 / JCM 39069 / Hxd3</strain>
    </source>
</reference>
<dbReference type="AlphaFoldDB" id="A8ZZ89"/>
<dbReference type="InterPro" id="IPR055259">
    <property type="entry name" value="YkvP/CgeB_Glyco_trans-like"/>
</dbReference>
<feature type="domain" description="Spore protein YkvP/CgeB glycosyl transferase-like" evidence="1">
    <location>
        <begin position="186"/>
        <end position="322"/>
    </location>
</feature>
<dbReference type="HOGENOM" id="CLU_830893_0_0_7"/>
<dbReference type="eggNOG" id="COG4641">
    <property type="taxonomic scope" value="Bacteria"/>
</dbReference>
<evidence type="ECO:0000313" key="3">
    <source>
        <dbReference type="Proteomes" id="UP000008561"/>
    </source>
</evidence>
<dbReference type="Pfam" id="PF13524">
    <property type="entry name" value="Glyco_trans_1_2"/>
    <property type="match status" value="1"/>
</dbReference>
<name>A8ZZ89_DESOH</name>
<dbReference type="RefSeq" id="WP_012174858.1">
    <property type="nucleotide sequence ID" value="NC_009943.1"/>
</dbReference>
<keyword evidence="3" id="KW-1185">Reference proteome</keyword>